<gene>
    <name evidence="1" type="ORF">LCGC14_1567120</name>
</gene>
<protein>
    <submittedName>
        <fullName evidence="1">Uncharacterized protein</fullName>
    </submittedName>
</protein>
<evidence type="ECO:0000313" key="1">
    <source>
        <dbReference type="EMBL" id="KKM28194.1"/>
    </source>
</evidence>
<proteinExistence type="predicted"/>
<dbReference type="EMBL" id="LAZR01012171">
    <property type="protein sequence ID" value="KKM28194.1"/>
    <property type="molecule type" value="Genomic_DNA"/>
</dbReference>
<reference evidence="1" key="1">
    <citation type="journal article" date="2015" name="Nature">
        <title>Complex archaea that bridge the gap between prokaryotes and eukaryotes.</title>
        <authorList>
            <person name="Spang A."/>
            <person name="Saw J.H."/>
            <person name="Jorgensen S.L."/>
            <person name="Zaremba-Niedzwiedzka K."/>
            <person name="Martijn J."/>
            <person name="Lind A.E."/>
            <person name="van Eijk R."/>
            <person name="Schleper C."/>
            <person name="Guy L."/>
            <person name="Ettema T.J."/>
        </authorList>
    </citation>
    <scope>NUCLEOTIDE SEQUENCE</scope>
</reference>
<comment type="caution">
    <text evidence="1">The sequence shown here is derived from an EMBL/GenBank/DDBJ whole genome shotgun (WGS) entry which is preliminary data.</text>
</comment>
<dbReference type="GO" id="GO:0016020">
    <property type="term" value="C:membrane"/>
    <property type="evidence" value="ECO:0007669"/>
    <property type="project" value="InterPro"/>
</dbReference>
<accession>A0A0F9J6Z7</accession>
<dbReference type="SUPFAM" id="SSF49313">
    <property type="entry name" value="Cadherin-like"/>
    <property type="match status" value="1"/>
</dbReference>
<dbReference type="GO" id="GO:0005509">
    <property type="term" value="F:calcium ion binding"/>
    <property type="evidence" value="ECO:0007669"/>
    <property type="project" value="InterPro"/>
</dbReference>
<sequence>MSTFEIYQSEVEVTGLAEGMDTWEQVDLAPFLEDPTAKAVILRGAYDSGNLPLSLGFRGINDPQIKTVALGLLTNKYVTTCVSLAGGTVIEIFVGDQSTPRVWITGEVHDHAEIYNAAIHYSTPEEDWEQFIDRQPTPQGGDVLADIGQVIVRALVDATASANFVIREKGSTNLQTPAAAIGGMFWYVVGLDENGFYQTFTDGSKVGFPFLNFYEVGYILKTGNVVTVLNVSEENFPVNHPNFDTIDLSTAVQPVDEGAIAVGIEWFDTDPITVGRNAFIRAVGAASGGKQHIFADNPATQVALVNELRQIEYRKRNPTAQFSVWWWEVLPPIPVITSTPSTMTPVGLDYNEALSADGSPTLVWDLLAGPSLATINPSTGLISWTPPESNLDDRLDFTAVVTNFVGSDTLSWQVLVTPPQLTGKLVAEPVLIARTETTEMQALAAVAEPVLTAKTKAVPVLKAKTEATVP</sequence>
<organism evidence="1">
    <name type="scientific">marine sediment metagenome</name>
    <dbReference type="NCBI Taxonomy" id="412755"/>
    <lineage>
        <taxon>unclassified sequences</taxon>
        <taxon>metagenomes</taxon>
        <taxon>ecological metagenomes</taxon>
    </lineage>
</organism>
<dbReference type="AlphaFoldDB" id="A0A0F9J6Z7"/>
<dbReference type="InterPro" id="IPR013783">
    <property type="entry name" value="Ig-like_fold"/>
</dbReference>
<dbReference type="InterPro" id="IPR015919">
    <property type="entry name" value="Cadherin-like_sf"/>
</dbReference>
<dbReference type="Gene3D" id="2.60.40.10">
    <property type="entry name" value="Immunoglobulins"/>
    <property type="match status" value="1"/>
</dbReference>
<name>A0A0F9J6Z7_9ZZZZ</name>